<sequence length="101" mass="11205">MNTVSVMIVNAQVSPLSGLRTVLYAEWIQMMTWATAWYSQLSQDSSTELSPLRFVGPDRAWGHRVYTSGMEWVAPPDAPDSQPYAAQCPVHGNRFESIGTA</sequence>
<evidence type="ECO:0000313" key="2">
    <source>
        <dbReference type="Proteomes" id="UP001139648"/>
    </source>
</evidence>
<name>A0A9X2KAS9_9ACTN</name>
<evidence type="ECO:0000313" key="1">
    <source>
        <dbReference type="EMBL" id="MCP2363281.1"/>
    </source>
</evidence>
<gene>
    <name evidence="1" type="ORF">HD597_010301</name>
</gene>
<dbReference type="AlphaFoldDB" id="A0A9X2KAS9"/>
<proteinExistence type="predicted"/>
<keyword evidence="2" id="KW-1185">Reference proteome</keyword>
<organism evidence="1 2">
    <name type="scientific">Nonomuraea thailandensis</name>
    <dbReference type="NCBI Taxonomy" id="1188745"/>
    <lineage>
        <taxon>Bacteria</taxon>
        <taxon>Bacillati</taxon>
        <taxon>Actinomycetota</taxon>
        <taxon>Actinomycetes</taxon>
        <taxon>Streptosporangiales</taxon>
        <taxon>Streptosporangiaceae</taxon>
        <taxon>Nonomuraea</taxon>
    </lineage>
</organism>
<dbReference type="EMBL" id="JAMZEB010000002">
    <property type="protein sequence ID" value="MCP2363281.1"/>
    <property type="molecule type" value="Genomic_DNA"/>
</dbReference>
<reference evidence="1" key="1">
    <citation type="submission" date="2022-06" db="EMBL/GenBank/DDBJ databases">
        <title>Sequencing the genomes of 1000 actinobacteria strains.</title>
        <authorList>
            <person name="Klenk H.-P."/>
        </authorList>
    </citation>
    <scope>NUCLEOTIDE SEQUENCE</scope>
    <source>
        <strain evidence="1">DSM 46694</strain>
    </source>
</reference>
<comment type="caution">
    <text evidence="1">The sequence shown here is derived from an EMBL/GenBank/DDBJ whole genome shotgun (WGS) entry which is preliminary data.</text>
</comment>
<protein>
    <submittedName>
        <fullName evidence="1">Uncharacterized protein</fullName>
    </submittedName>
</protein>
<accession>A0A9X2KAS9</accession>
<dbReference type="Proteomes" id="UP001139648">
    <property type="component" value="Unassembled WGS sequence"/>
</dbReference>